<evidence type="ECO:0000256" key="5">
    <source>
        <dbReference type="ARBA" id="ARBA00022963"/>
    </source>
</evidence>
<dbReference type="InterPro" id="IPR016039">
    <property type="entry name" value="Thiolase-like"/>
</dbReference>
<dbReference type="InterPro" id="IPR020610">
    <property type="entry name" value="Thiolase_AS"/>
</dbReference>
<feature type="active site" description="Proton acceptor" evidence="8 9">
    <location>
        <position position="373"/>
    </location>
</feature>
<keyword evidence="14" id="KW-1185">Reference proteome</keyword>
<dbReference type="PROSITE" id="PS00737">
    <property type="entry name" value="THIOLASE_2"/>
    <property type="match status" value="1"/>
</dbReference>
<dbReference type="FunFam" id="3.40.47.10:FF:000010">
    <property type="entry name" value="Acetyl-CoA acetyltransferase (Thiolase)"/>
    <property type="match status" value="1"/>
</dbReference>
<evidence type="ECO:0000256" key="4">
    <source>
        <dbReference type="ARBA" id="ARBA00022832"/>
    </source>
</evidence>
<keyword evidence="6 8" id="KW-0443">Lipid metabolism</keyword>
<feature type="active site" description="Proton acceptor" evidence="8 9">
    <location>
        <position position="343"/>
    </location>
</feature>
<dbReference type="EMBL" id="JAODIM010000030">
    <property type="protein sequence ID" value="MCU5776017.1"/>
    <property type="molecule type" value="Genomic_DNA"/>
</dbReference>
<keyword evidence="7 8" id="KW-0012">Acyltransferase</keyword>
<sequence>MEKVVIVDAIRTPMGRSKGGAFRHLRAEDLSAHLMRSLLSRNPALPAASLDDIYWGCVQQTLEQGFNIARNAALLAEIPHRVPATTVNRLCGSSMQALHDAARAIMVGDARACLIGGVEHMGHVPMSHGVDFHPGLSRTVAKAAGMMGLTAEMLARIHHISREMQDEFAARSHQRAWVATQAGHFKPEIVATSGHDADGVLKRYDFDEVIRPETSVAGLAALKPAFDPANGTVTAGSSSALSDGAAAMLIMSESRAAELGLTARARIRSMAVVGCDPSIMGYGPVPASQLALKRAGLAVTDIDLFELNEAFAAQTLPCIKDLNLLDKIDEKVNLNGGAIALGHPLGCSGARISTTLLNLMERRDAQFGLATMCIGLGQGIATVFERV</sequence>
<evidence type="ECO:0000256" key="3">
    <source>
        <dbReference type="ARBA" id="ARBA00022679"/>
    </source>
</evidence>
<evidence type="ECO:0000256" key="1">
    <source>
        <dbReference type="ARBA" id="ARBA00010982"/>
    </source>
</evidence>
<keyword evidence="5 8" id="KW-0442">Lipid degradation</keyword>
<evidence type="ECO:0000259" key="11">
    <source>
        <dbReference type="Pfam" id="PF00108"/>
    </source>
</evidence>
<reference evidence="13" key="1">
    <citation type="submission" date="2022-09" db="EMBL/GenBank/DDBJ databases">
        <title>Winslowiella arboricola sp. nov., isolated from bleeding cankers on broadleaf hosts.</title>
        <authorList>
            <person name="Brady C."/>
            <person name="Kaur S."/>
            <person name="Crampton B."/>
            <person name="Maddock D."/>
            <person name="Arnold D."/>
            <person name="Denman S."/>
        </authorList>
    </citation>
    <scope>NUCLEOTIDE SEQUENCE</scope>
    <source>
        <strain evidence="13">BAC 15a-03b</strain>
    </source>
</reference>
<evidence type="ECO:0000259" key="12">
    <source>
        <dbReference type="Pfam" id="PF02803"/>
    </source>
</evidence>
<dbReference type="Pfam" id="PF02803">
    <property type="entry name" value="Thiolase_C"/>
    <property type="match status" value="1"/>
</dbReference>
<proteinExistence type="inferred from homology"/>
<dbReference type="NCBIfam" id="NF006510">
    <property type="entry name" value="PRK08947.1"/>
    <property type="match status" value="1"/>
</dbReference>
<protein>
    <recommendedName>
        <fullName evidence="8">3-ketoacyl-CoA thiolase</fullName>
        <ecNumber evidence="8">2.3.1.16</ecNumber>
    </recommendedName>
    <alternativeName>
        <fullName evidence="8">Acetyl-CoA acyltransferase</fullName>
    </alternativeName>
    <alternativeName>
        <fullName evidence="8">Beta-ketothiolase</fullName>
    </alternativeName>
    <alternativeName>
        <fullName evidence="8">Fatty acid oxidation complex subunit beta</fullName>
    </alternativeName>
</protein>
<comment type="pathway">
    <text evidence="8">Lipid metabolism; fatty acid beta-oxidation.</text>
</comment>
<feature type="active site" description="Acyl-thioester intermediate" evidence="8 9">
    <location>
        <position position="91"/>
    </location>
</feature>
<dbReference type="CDD" id="cd00751">
    <property type="entry name" value="thiolase"/>
    <property type="match status" value="1"/>
</dbReference>
<dbReference type="InterPro" id="IPR002155">
    <property type="entry name" value="Thiolase"/>
</dbReference>
<dbReference type="PROSITE" id="PS00098">
    <property type="entry name" value="THIOLASE_1"/>
    <property type="match status" value="1"/>
</dbReference>
<dbReference type="Proteomes" id="UP001064262">
    <property type="component" value="Unassembled WGS sequence"/>
</dbReference>
<dbReference type="HAMAP" id="MF_01620">
    <property type="entry name" value="FadA"/>
    <property type="match status" value="1"/>
</dbReference>
<dbReference type="PANTHER" id="PTHR43853">
    <property type="entry name" value="3-KETOACYL-COA THIOLASE, PEROXISOMAL"/>
    <property type="match status" value="1"/>
</dbReference>
<comment type="caution">
    <text evidence="13">The sequence shown here is derived from an EMBL/GenBank/DDBJ whole genome shotgun (WGS) entry which is preliminary data.</text>
</comment>
<accession>A0A9J6PCU5</accession>
<evidence type="ECO:0000313" key="14">
    <source>
        <dbReference type="Proteomes" id="UP001064262"/>
    </source>
</evidence>
<dbReference type="Pfam" id="PF00108">
    <property type="entry name" value="Thiolase_N"/>
    <property type="match status" value="1"/>
</dbReference>
<evidence type="ECO:0000256" key="6">
    <source>
        <dbReference type="ARBA" id="ARBA00023098"/>
    </source>
</evidence>
<keyword evidence="4 8" id="KW-0276">Fatty acid metabolism</keyword>
<evidence type="ECO:0000313" key="13">
    <source>
        <dbReference type="EMBL" id="MCU5776017.1"/>
    </source>
</evidence>
<dbReference type="InterPro" id="IPR020617">
    <property type="entry name" value="Thiolase_C"/>
</dbReference>
<dbReference type="SUPFAM" id="SSF53901">
    <property type="entry name" value="Thiolase-like"/>
    <property type="match status" value="2"/>
</dbReference>
<keyword evidence="3 8" id="KW-0808">Transferase</keyword>
<evidence type="ECO:0000256" key="10">
    <source>
        <dbReference type="RuleBase" id="RU003557"/>
    </source>
</evidence>
<comment type="subcellular location">
    <subcellularLocation>
        <location evidence="8">Cytoplasm</location>
    </subcellularLocation>
</comment>
<dbReference type="InterPro" id="IPR050215">
    <property type="entry name" value="Thiolase-like_sf_Thiolase"/>
</dbReference>
<dbReference type="GO" id="GO:0010124">
    <property type="term" value="P:phenylacetate catabolic process"/>
    <property type="evidence" value="ECO:0007669"/>
    <property type="project" value="TreeGrafter"/>
</dbReference>
<dbReference type="RefSeq" id="WP_267141572.1">
    <property type="nucleotide sequence ID" value="NZ_JAODIL010000060.1"/>
</dbReference>
<dbReference type="GO" id="GO:0006635">
    <property type="term" value="P:fatty acid beta-oxidation"/>
    <property type="evidence" value="ECO:0007669"/>
    <property type="project" value="UniProtKB-UniRule"/>
</dbReference>
<dbReference type="Gene3D" id="3.40.47.10">
    <property type="match status" value="2"/>
</dbReference>
<evidence type="ECO:0000256" key="2">
    <source>
        <dbReference type="ARBA" id="ARBA00022490"/>
    </source>
</evidence>
<dbReference type="InterPro" id="IPR020616">
    <property type="entry name" value="Thiolase_N"/>
</dbReference>
<comment type="catalytic activity">
    <reaction evidence="8">
        <text>an acyl-CoA + acetyl-CoA = a 3-oxoacyl-CoA + CoA</text>
        <dbReference type="Rhea" id="RHEA:21564"/>
        <dbReference type="ChEBI" id="CHEBI:57287"/>
        <dbReference type="ChEBI" id="CHEBI:57288"/>
        <dbReference type="ChEBI" id="CHEBI:58342"/>
        <dbReference type="ChEBI" id="CHEBI:90726"/>
        <dbReference type="EC" id="2.3.1.16"/>
    </reaction>
</comment>
<dbReference type="EC" id="2.3.1.16" evidence="8"/>
<evidence type="ECO:0000256" key="9">
    <source>
        <dbReference type="PIRSR" id="PIRSR000429-1"/>
    </source>
</evidence>
<dbReference type="PIRSF" id="PIRSF000429">
    <property type="entry name" value="Ac-CoA_Ac_transf"/>
    <property type="match status" value="1"/>
</dbReference>
<dbReference type="PANTHER" id="PTHR43853:SF11">
    <property type="entry name" value="3-KETOACYL-COA THIOLASE FADA"/>
    <property type="match status" value="1"/>
</dbReference>
<dbReference type="NCBIfam" id="TIGR02445">
    <property type="entry name" value="fadA"/>
    <property type="match status" value="1"/>
</dbReference>
<dbReference type="GO" id="GO:0003988">
    <property type="term" value="F:acetyl-CoA C-acyltransferase activity"/>
    <property type="evidence" value="ECO:0007669"/>
    <property type="project" value="UniProtKB-UniRule"/>
</dbReference>
<gene>
    <name evidence="8 13" type="primary">fadA</name>
    <name evidence="13" type="ORF">N5923_00710</name>
</gene>
<organism evidence="13 14">
    <name type="scientific">Winslowiella arboricola</name>
    <dbReference type="NCBI Taxonomy" id="2978220"/>
    <lineage>
        <taxon>Bacteria</taxon>
        <taxon>Pseudomonadati</taxon>
        <taxon>Pseudomonadota</taxon>
        <taxon>Gammaproteobacteria</taxon>
        <taxon>Enterobacterales</taxon>
        <taxon>Erwiniaceae</taxon>
        <taxon>Winslowiella</taxon>
    </lineage>
</organism>
<dbReference type="GO" id="GO:0005737">
    <property type="term" value="C:cytoplasm"/>
    <property type="evidence" value="ECO:0007669"/>
    <property type="project" value="UniProtKB-SubCell"/>
</dbReference>
<dbReference type="PROSITE" id="PS00099">
    <property type="entry name" value="THIOLASE_3"/>
    <property type="match status" value="1"/>
</dbReference>
<dbReference type="InterPro" id="IPR020615">
    <property type="entry name" value="Thiolase_acyl_enz_int_AS"/>
</dbReference>
<feature type="domain" description="Thiolase C-terminal" evidence="12">
    <location>
        <begin position="262"/>
        <end position="386"/>
    </location>
</feature>
<dbReference type="InterPro" id="IPR020613">
    <property type="entry name" value="Thiolase_CS"/>
</dbReference>
<keyword evidence="2 8" id="KW-0963">Cytoplasm</keyword>
<evidence type="ECO:0000256" key="8">
    <source>
        <dbReference type="HAMAP-Rule" id="MF_01620"/>
    </source>
</evidence>
<dbReference type="AlphaFoldDB" id="A0A9J6PCU5"/>
<dbReference type="InterPro" id="IPR012805">
    <property type="entry name" value="FadA"/>
</dbReference>
<evidence type="ECO:0000256" key="7">
    <source>
        <dbReference type="ARBA" id="ARBA00023315"/>
    </source>
</evidence>
<comment type="subunit">
    <text evidence="8">Heterotetramer of two alpha chains (FadB) and two beta chains (FadA).</text>
</comment>
<name>A0A9J6PCU5_9GAMM</name>
<dbReference type="NCBIfam" id="TIGR01930">
    <property type="entry name" value="AcCoA-C-Actrans"/>
    <property type="match status" value="1"/>
</dbReference>
<comment type="function">
    <text evidence="8">Catalyzes the final step of fatty acid oxidation in which acetyl-CoA is released and the CoA ester of a fatty acid two carbons shorter is formed.</text>
</comment>
<feature type="domain" description="Thiolase N-terminal" evidence="11">
    <location>
        <begin position="4"/>
        <end position="254"/>
    </location>
</feature>
<comment type="similarity">
    <text evidence="1 8 10">Belongs to the thiolase-like superfamily. Thiolase family.</text>
</comment>